<accession>A0A1A0MR44</accession>
<evidence type="ECO:0008006" key="3">
    <source>
        <dbReference type="Google" id="ProtNLM"/>
    </source>
</evidence>
<evidence type="ECO:0000313" key="2">
    <source>
        <dbReference type="Proteomes" id="UP000093962"/>
    </source>
</evidence>
<dbReference type="Pfam" id="PF11855">
    <property type="entry name" value="DUF3375"/>
    <property type="match status" value="1"/>
</dbReference>
<evidence type="ECO:0000313" key="1">
    <source>
        <dbReference type="EMBL" id="OBA87258.1"/>
    </source>
</evidence>
<gene>
    <name evidence="1" type="ORF">A5642_20370</name>
</gene>
<reference evidence="1 2" key="1">
    <citation type="submission" date="2016-06" db="EMBL/GenBank/DDBJ databases">
        <authorList>
            <person name="Kjaerup R.B."/>
            <person name="Dalgaard T.S."/>
            <person name="Juul-Madsen H.R."/>
        </authorList>
    </citation>
    <scope>NUCLEOTIDE SEQUENCE [LARGE SCALE GENOMIC DNA]</scope>
    <source>
        <strain evidence="1 2">1199456.5</strain>
    </source>
</reference>
<comment type="caution">
    <text evidence="1">The sequence shown here is derived from an EMBL/GenBank/DDBJ whole genome shotgun (WGS) entry which is preliminary data.</text>
</comment>
<name>A0A1A0MR44_MYCMU</name>
<sequence length="532" mass="58655">MKRERVSVGAVIMVPSLLIGEATVSDVVRRLRAAREVMQKPTFGLFRKRNPEVMSAILELAFPDSDAVVDADVLHSRFDALLDELVAAGERVPQRRDGEDGSRITGRELCRELLGDKLLGRPADTDSYLLTPAAVQAQEIIGRLRVDRPLANSSRLNAILQAARDLSRLTTVDRTDRLAQLDSDIVSARARVDELVVERDRIAAGGEIDVADYGALIESYTHLDDLVRRLPTDLARVRESIDAEHRRTIAELRSDERSTGQAVMDHLDKTGSLLLDTPEGQAFQGVRELLADPTRLASLRIDLDTILSHAVFQEALRPDEQDALAHTPSRLRVNMGLVQEKLDRAMSTLSGYIVSRGLVSERELGRVLNDLGRALTTVLDGNPRAVIDLDVLPEGIELKYLRERFDGSIAEPDPQDLADTWADQPEPPSLAELVALGGPRPETLRHVVDNLADRPSSSLAEVFNDLPVEFRRPVELWGLWQAAASSGFDFVSCGTTEEFHVVRPDGSSATFVADRILLSPGQIWYLQSMGAS</sequence>
<protein>
    <recommendedName>
        <fullName evidence="3">DUF3375 domain-containing protein</fullName>
    </recommendedName>
</protein>
<dbReference type="AlphaFoldDB" id="A0A1A0MR44"/>
<proteinExistence type="predicted"/>
<dbReference type="Proteomes" id="UP000093962">
    <property type="component" value="Unassembled WGS sequence"/>
</dbReference>
<dbReference type="EMBL" id="LZSF01000129">
    <property type="protein sequence ID" value="OBA87258.1"/>
    <property type="molecule type" value="Genomic_DNA"/>
</dbReference>
<dbReference type="InterPro" id="IPR021804">
    <property type="entry name" value="DUF3375"/>
</dbReference>
<organism evidence="1 2">
    <name type="scientific">Mycolicibacterium mucogenicum</name>
    <name type="common">Mycobacterium mucogenicum</name>
    <dbReference type="NCBI Taxonomy" id="56689"/>
    <lineage>
        <taxon>Bacteria</taxon>
        <taxon>Bacillati</taxon>
        <taxon>Actinomycetota</taxon>
        <taxon>Actinomycetes</taxon>
        <taxon>Mycobacteriales</taxon>
        <taxon>Mycobacteriaceae</taxon>
        <taxon>Mycolicibacterium</taxon>
    </lineage>
</organism>